<dbReference type="Proteomes" id="UP000663193">
    <property type="component" value="Chromosome 1"/>
</dbReference>
<accession>A0A7U2HWY5</accession>
<dbReference type="EMBL" id="CP069023">
    <property type="protein sequence ID" value="QRC91152.1"/>
    <property type="molecule type" value="Genomic_DNA"/>
</dbReference>
<dbReference type="VEuPathDB" id="FungiDB:JI435_401050"/>
<evidence type="ECO:0000313" key="1">
    <source>
        <dbReference type="EMBL" id="QRC91152.1"/>
    </source>
</evidence>
<reference evidence="2" key="1">
    <citation type="journal article" date="2021" name="BMC Genomics">
        <title>Chromosome-level genome assembly and manually-curated proteome of model necrotroph Parastagonospora nodorum Sn15 reveals a genome-wide trove of candidate effector homologs, and redundancy of virulence-related functions within an accessory chromosome.</title>
        <authorList>
            <person name="Bertazzoni S."/>
            <person name="Jones D.A.B."/>
            <person name="Phan H.T."/>
            <person name="Tan K.-C."/>
            <person name="Hane J.K."/>
        </authorList>
    </citation>
    <scope>NUCLEOTIDE SEQUENCE [LARGE SCALE GENOMIC DNA]</scope>
    <source>
        <strain evidence="2">SN15 / ATCC MYA-4574 / FGSC 10173)</strain>
    </source>
</reference>
<sequence>MTRKRRASDKAEDESTFDIEHRPRTGIMDWNLGLIDQRWCSGRSDQSYELYQI</sequence>
<organism evidence="1 2">
    <name type="scientific">Phaeosphaeria nodorum (strain SN15 / ATCC MYA-4574 / FGSC 10173)</name>
    <name type="common">Glume blotch fungus</name>
    <name type="synonym">Parastagonospora nodorum</name>
    <dbReference type="NCBI Taxonomy" id="321614"/>
    <lineage>
        <taxon>Eukaryota</taxon>
        <taxon>Fungi</taxon>
        <taxon>Dikarya</taxon>
        <taxon>Ascomycota</taxon>
        <taxon>Pezizomycotina</taxon>
        <taxon>Dothideomycetes</taxon>
        <taxon>Pleosporomycetidae</taxon>
        <taxon>Pleosporales</taxon>
        <taxon>Pleosporineae</taxon>
        <taxon>Phaeosphaeriaceae</taxon>
        <taxon>Parastagonospora</taxon>
    </lineage>
</organism>
<proteinExistence type="predicted"/>
<keyword evidence="2" id="KW-1185">Reference proteome</keyword>
<gene>
    <name evidence="1" type="ORF">JI435_401050</name>
</gene>
<evidence type="ECO:0000313" key="2">
    <source>
        <dbReference type="Proteomes" id="UP000663193"/>
    </source>
</evidence>
<name>A0A7U2HWY5_PHANO</name>
<protein>
    <submittedName>
        <fullName evidence="1">Uncharacterized protein</fullName>
    </submittedName>
</protein>
<dbReference type="AlphaFoldDB" id="A0A7U2HWY5"/>